<dbReference type="EMBL" id="MCOG01000163">
    <property type="protein sequence ID" value="ORY32659.1"/>
    <property type="molecule type" value="Genomic_DNA"/>
</dbReference>
<comment type="caution">
    <text evidence="2">The sequence shown here is derived from an EMBL/GenBank/DDBJ whole genome shotgun (WGS) entry which is preliminary data.</text>
</comment>
<evidence type="ECO:0000256" key="1">
    <source>
        <dbReference type="SAM" id="Coils"/>
    </source>
</evidence>
<proteinExistence type="predicted"/>
<dbReference type="Gene3D" id="3.80.10.10">
    <property type="entry name" value="Ribonuclease Inhibitor"/>
    <property type="match status" value="1"/>
</dbReference>
<dbReference type="PANTHER" id="PTHR22708">
    <property type="entry name" value="LEUCINE-RICH REPEAT-CONTAINING PROTEIN 56"/>
    <property type="match status" value="1"/>
</dbReference>
<dbReference type="InterPro" id="IPR032675">
    <property type="entry name" value="LRR_dom_sf"/>
</dbReference>
<evidence type="ECO:0000313" key="2">
    <source>
        <dbReference type="EMBL" id="ORY32659.1"/>
    </source>
</evidence>
<dbReference type="InterPro" id="IPR001611">
    <property type="entry name" value="Leu-rich_rpt"/>
</dbReference>
<sequence length="612" mass="69623">MNINTINPSIISPQEELEEIIREYITPDKLRKITGINNLDEIKSIELKVDSRKTSIGNVGKILPNLSQLKLNNSYFDSIRNLGSSFDKLNILWACNCSINELDGISSFNSLKKLYVNKNLISDLYSVTMLDNLETLNIEGNMIAEVEQLEYLGLCSSLNNLTIKNNPITSKLKMVIDESKSISKQNKLNAYNQIIHGLASSITILDGIPIDMKNINILTDDEIKNILKKANELTIDIASHKTKVNSNKYYGIENEAEEASELTFGASETVCGNPALFLRSRKQELKQTNEEEKKEKEIKINNYVEEKENDSKNSKNDLKIEIYNDKKNIDNVTDDEIGLEKIQKGNKKKLKHKGTTKKKRKSLVVSSNIPTSENITESYDKHSNIIDNNGIEINSNITEPDKIIDRLMMKKENKLKHRRSQSSIATSFRSTSSMNSSVSSYVKSSKSKNNQPMLSVESIYSISSSECSSISTSRPHSKLRLHRRSSTTDSGLDINQFSNSTIKYHDNFSYLNEPIRKLNPLKNEYNKMGLTLNDSNELSKQNNRNVYIRKFNFKSRTPGNNNEFDDLSFINNKKDNILIPHPPLNPIPAQDDNSRPISVPIIRRRIYKKNNK</sequence>
<name>A0A1Y2BCW0_9FUNG</name>
<dbReference type="PROSITE" id="PS51450">
    <property type="entry name" value="LRR"/>
    <property type="match status" value="1"/>
</dbReference>
<evidence type="ECO:0000313" key="3">
    <source>
        <dbReference type="Proteomes" id="UP000193920"/>
    </source>
</evidence>
<evidence type="ECO:0008006" key="4">
    <source>
        <dbReference type="Google" id="ProtNLM"/>
    </source>
</evidence>
<dbReference type="Proteomes" id="UP000193920">
    <property type="component" value="Unassembled WGS sequence"/>
</dbReference>
<dbReference type="Pfam" id="PF14580">
    <property type="entry name" value="LRR_9"/>
    <property type="match status" value="1"/>
</dbReference>
<dbReference type="AlphaFoldDB" id="A0A1Y2BCW0"/>
<dbReference type="InterPro" id="IPR040091">
    <property type="entry name" value="LRRC56"/>
</dbReference>
<protein>
    <recommendedName>
        <fullName evidence="4">Outer arm dynein light chain 1</fullName>
    </recommendedName>
</protein>
<dbReference type="PANTHER" id="PTHR22708:SF0">
    <property type="entry name" value="LEUCINE-RICH REPEAT-CONTAINING PROTEIN 56"/>
    <property type="match status" value="1"/>
</dbReference>
<keyword evidence="3" id="KW-1185">Reference proteome</keyword>
<keyword evidence="1" id="KW-0175">Coiled coil</keyword>
<reference evidence="2 3" key="1">
    <citation type="submission" date="2016-08" db="EMBL/GenBank/DDBJ databases">
        <title>A Parts List for Fungal Cellulosomes Revealed by Comparative Genomics.</title>
        <authorList>
            <consortium name="DOE Joint Genome Institute"/>
            <person name="Haitjema C.H."/>
            <person name="Gilmore S.P."/>
            <person name="Henske J.K."/>
            <person name="Solomon K.V."/>
            <person name="De Groot R."/>
            <person name="Kuo A."/>
            <person name="Mondo S.J."/>
            <person name="Salamov A.A."/>
            <person name="Labutti K."/>
            <person name="Zhao Z."/>
            <person name="Chiniquy J."/>
            <person name="Barry K."/>
            <person name="Brewer H.M."/>
            <person name="Purvine S.O."/>
            <person name="Wright A.T."/>
            <person name="Boxma B."/>
            <person name="Van Alen T."/>
            <person name="Hackstein J.H."/>
            <person name="Baker S.E."/>
            <person name="Grigoriev I.V."/>
            <person name="O'Malley M.A."/>
        </authorList>
    </citation>
    <scope>NUCLEOTIDE SEQUENCE [LARGE SCALE GENOMIC DNA]</scope>
    <source>
        <strain evidence="2 3">G1</strain>
    </source>
</reference>
<dbReference type="SUPFAM" id="SSF52058">
    <property type="entry name" value="L domain-like"/>
    <property type="match status" value="1"/>
</dbReference>
<organism evidence="2 3">
    <name type="scientific">Neocallimastix californiae</name>
    <dbReference type="NCBI Taxonomy" id="1754190"/>
    <lineage>
        <taxon>Eukaryota</taxon>
        <taxon>Fungi</taxon>
        <taxon>Fungi incertae sedis</taxon>
        <taxon>Chytridiomycota</taxon>
        <taxon>Chytridiomycota incertae sedis</taxon>
        <taxon>Neocallimastigomycetes</taxon>
        <taxon>Neocallimastigales</taxon>
        <taxon>Neocallimastigaceae</taxon>
        <taxon>Neocallimastix</taxon>
    </lineage>
</organism>
<accession>A0A1Y2BCW0</accession>
<dbReference type="OrthoDB" id="676979at2759"/>
<feature type="coiled-coil region" evidence="1">
    <location>
        <begin position="275"/>
        <end position="313"/>
    </location>
</feature>
<gene>
    <name evidence="2" type="ORF">LY90DRAFT_673488</name>
</gene>
<dbReference type="STRING" id="1754190.A0A1Y2BCW0"/>